<name>A0A5B7ES20_PORTR</name>
<evidence type="ECO:0008006" key="4">
    <source>
        <dbReference type="Google" id="ProtNLM"/>
    </source>
</evidence>
<sequence length="121" mass="13733">MSVLKGWPPYMRAIVELILSHYPFAETSILRDFNVNHQICLSSPFTDHPDKLAFNFAILHDLEEVVQHLTRIPDRLRYTPNILDFFLTSHPSTYADTLSSPLSSSDRSLISVSNPISPIPP</sequence>
<gene>
    <name evidence="2" type="ORF">E2C01_029378</name>
</gene>
<accession>A0A5B7ES20</accession>
<dbReference type="EMBL" id="VSRR010003387">
    <property type="protein sequence ID" value="MPC35939.1"/>
    <property type="molecule type" value="Genomic_DNA"/>
</dbReference>
<feature type="region of interest" description="Disordered" evidence="1">
    <location>
        <begin position="98"/>
        <end position="121"/>
    </location>
</feature>
<organism evidence="2 3">
    <name type="scientific">Portunus trituberculatus</name>
    <name type="common">Swimming crab</name>
    <name type="synonym">Neptunus trituberculatus</name>
    <dbReference type="NCBI Taxonomy" id="210409"/>
    <lineage>
        <taxon>Eukaryota</taxon>
        <taxon>Metazoa</taxon>
        <taxon>Ecdysozoa</taxon>
        <taxon>Arthropoda</taxon>
        <taxon>Crustacea</taxon>
        <taxon>Multicrustacea</taxon>
        <taxon>Malacostraca</taxon>
        <taxon>Eumalacostraca</taxon>
        <taxon>Eucarida</taxon>
        <taxon>Decapoda</taxon>
        <taxon>Pleocyemata</taxon>
        <taxon>Brachyura</taxon>
        <taxon>Eubrachyura</taxon>
        <taxon>Portunoidea</taxon>
        <taxon>Portunidae</taxon>
        <taxon>Portuninae</taxon>
        <taxon>Portunus</taxon>
    </lineage>
</organism>
<evidence type="ECO:0000313" key="2">
    <source>
        <dbReference type="EMBL" id="MPC35939.1"/>
    </source>
</evidence>
<dbReference type="Proteomes" id="UP000324222">
    <property type="component" value="Unassembled WGS sequence"/>
</dbReference>
<protein>
    <recommendedName>
        <fullName evidence="4">Endonuclease/exonuclease/phosphatase domain-containing protein</fullName>
    </recommendedName>
</protein>
<keyword evidence="3" id="KW-1185">Reference proteome</keyword>
<evidence type="ECO:0000256" key="1">
    <source>
        <dbReference type="SAM" id="MobiDB-lite"/>
    </source>
</evidence>
<reference evidence="2 3" key="1">
    <citation type="submission" date="2019-05" db="EMBL/GenBank/DDBJ databases">
        <title>Another draft genome of Portunus trituberculatus and its Hox gene families provides insights of decapod evolution.</title>
        <authorList>
            <person name="Jeong J.-H."/>
            <person name="Song I."/>
            <person name="Kim S."/>
            <person name="Choi T."/>
            <person name="Kim D."/>
            <person name="Ryu S."/>
            <person name="Kim W."/>
        </authorList>
    </citation>
    <scope>NUCLEOTIDE SEQUENCE [LARGE SCALE GENOMIC DNA]</scope>
    <source>
        <tissue evidence="2">Muscle</tissue>
    </source>
</reference>
<dbReference type="AlphaFoldDB" id="A0A5B7ES20"/>
<evidence type="ECO:0000313" key="3">
    <source>
        <dbReference type="Proteomes" id="UP000324222"/>
    </source>
</evidence>
<comment type="caution">
    <text evidence="2">The sequence shown here is derived from an EMBL/GenBank/DDBJ whole genome shotgun (WGS) entry which is preliminary data.</text>
</comment>
<proteinExistence type="predicted"/>